<comment type="caution">
    <text evidence="1">The sequence shown here is derived from an EMBL/GenBank/DDBJ whole genome shotgun (WGS) entry which is preliminary data.</text>
</comment>
<accession>A0A8J8GF33</accession>
<dbReference type="EMBL" id="JABTTE010000021">
    <property type="protein sequence ID" value="NSL52744.1"/>
    <property type="molecule type" value="Genomic_DNA"/>
</dbReference>
<dbReference type="AlphaFoldDB" id="A0A8J8GF33"/>
<proteinExistence type="predicted"/>
<sequence>MKRICNQCQTEMINDCRVTVEADISGIKITQKGKGLFNNVSAKLKASVCPNCGNVALYVDDFNKFKQ</sequence>
<dbReference type="Proteomes" id="UP000625804">
    <property type="component" value="Unassembled WGS sequence"/>
</dbReference>
<name>A0A8J8GF33_9BACI</name>
<organism evidence="1 2">
    <name type="scientific">Calidifontibacillus erzurumensis</name>
    <dbReference type="NCBI Taxonomy" id="2741433"/>
    <lineage>
        <taxon>Bacteria</taxon>
        <taxon>Bacillati</taxon>
        <taxon>Bacillota</taxon>
        <taxon>Bacilli</taxon>
        <taxon>Bacillales</taxon>
        <taxon>Bacillaceae</taxon>
        <taxon>Calidifontibacillus/Schinkia group</taxon>
        <taxon>Calidifontibacillus</taxon>
    </lineage>
</organism>
<keyword evidence="2" id="KW-1185">Reference proteome</keyword>
<reference evidence="1" key="1">
    <citation type="submission" date="2020-06" db="EMBL/GenBank/DDBJ databases">
        <title>A novel thermopfilic bacterium from Erzurum, Turkey.</title>
        <authorList>
            <person name="Adiguzel A."/>
            <person name="Ay H."/>
            <person name="Baltaci M.O."/>
        </authorList>
    </citation>
    <scope>NUCLEOTIDE SEQUENCE</scope>
    <source>
        <strain evidence="1">P2</strain>
    </source>
</reference>
<dbReference type="RefSeq" id="WP_173731950.1">
    <property type="nucleotide sequence ID" value="NZ_JABTTE010000021.1"/>
</dbReference>
<evidence type="ECO:0000313" key="1">
    <source>
        <dbReference type="EMBL" id="NSL52744.1"/>
    </source>
</evidence>
<gene>
    <name evidence="1" type="ORF">HR057_13385</name>
</gene>
<protein>
    <submittedName>
        <fullName evidence="1">Nucleic acid-binding protein</fullName>
    </submittedName>
</protein>
<evidence type="ECO:0000313" key="2">
    <source>
        <dbReference type="Proteomes" id="UP000625804"/>
    </source>
</evidence>